<sequence>MLLQGVSFISHNNTYCSVIVDLPNFTPSRKFGIISGQTDQEEYYEGFFAIESDRYSIPLACWLEKFDFGPDGMLRSTPAELMFRCVCKTDFCNYYAPKASFQQFVTGMEPQIQF</sequence>
<dbReference type="AlphaFoldDB" id="A0A4U8UMC8"/>
<dbReference type="EMBL" id="AZBU02000001">
    <property type="protein sequence ID" value="TMS33971.1"/>
    <property type="molecule type" value="Genomic_DNA"/>
</dbReference>
<reference evidence="1 2" key="1">
    <citation type="journal article" date="2015" name="Genome Biol.">
        <title>Comparative genomics of Steinernema reveals deeply conserved gene regulatory networks.</title>
        <authorList>
            <person name="Dillman A.R."/>
            <person name="Macchietto M."/>
            <person name="Porter C.F."/>
            <person name="Rogers A."/>
            <person name="Williams B."/>
            <person name="Antoshechkin I."/>
            <person name="Lee M.M."/>
            <person name="Goodwin Z."/>
            <person name="Lu X."/>
            <person name="Lewis E.E."/>
            <person name="Goodrich-Blair H."/>
            <person name="Stock S.P."/>
            <person name="Adams B.J."/>
            <person name="Sternberg P.W."/>
            <person name="Mortazavi A."/>
        </authorList>
    </citation>
    <scope>NUCLEOTIDE SEQUENCE [LARGE SCALE GENOMIC DNA]</scope>
    <source>
        <strain evidence="1 2">ALL</strain>
    </source>
</reference>
<comment type="caution">
    <text evidence="1">The sequence shown here is derived from an EMBL/GenBank/DDBJ whole genome shotgun (WGS) entry which is preliminary data.</text>
</comment>
<dbReference type="Proteomes" id="UP000298663">
    <property type="component" value="Chromosome X"/>
</dbReference>
<gene>
    <name evidence="1" type="ORF">L596_001645</name>
</gene>
<evidence type="ECO:0000313" key="1">
    <source>
        <dbReference type="EMBL" id="TMS33971.1"/>
    </source>
</evidence>
<keyword evidence="2" id="KW-1185">Reference proteome</keyword>
<proteinExistence type="predicted"/>
<evidence type="ECO:0000313" key="2">
    <source>
        <dbReference type="Proteomes" id="UP000298663"/>
    </source>
</evidence>
<dbReference type="Pfam" id="PF17305">
    <property type="entry name" value="DUF5354"/>
    <property type="match status" value="1"/>
</dbReference>
<dbReference type="EMBL" id="CM016762">
    <property type="protein sequence ID" value="TMS33971.1"/>
    <property type="molecule type" value="Genomic_DNA"/>
</dbReference>
<organism evidence="1 2">
    <name type="scientific">Steinernema carpocapsae</name>
    <name type="common">Entomopathogenic nematode</name>
    <dbReference type="NCBI Taxonomy" id="34508"/>
    <lineage>
        <taxon>Eukaryota</taxon>
        <taxon>Metazoa</taxon>
        <taxon>Ecdysozoa</taxon>
        <taxon>Nematoda</taxon>
        <taxon>Chromadorea</taxon>
        <taxon>Rhabditida</taxon>
        <taxon>Tylenchina</taxon>
        <taxon>Panagrolaimomorpha</taxon>
        <taxon>Strongyloidoidea</taxon>
        <taxon>Steinernematidae</taxon>
        <taxon>Steinernema</taxon>
    </lineage>
</organism>
<reference evidence="1 2" key="2">
    <citation type="journal article" date="2019" name="G3 (Bethesda)">
        <title>Hybrid Assembly of the Genome of the Entomopathogenic Nematode Steinernema carpocapsae Identifies the X-Chromosome.</title>
        <authorList>
            <person name="Serra L."/>
            <person name="Macchietto M."/>
            <person name="Macias-Munoz A."/>
            <person name="McGill C.J."/>
            <person name="Rodriguez I.M."/>
            <person name="Rodriguez B."/>
            <person name="Murad R."/>
            <person name="Mortazavi A."/>
        </authorList>
    </citation>
    <scope>NUCLEOTIDE SEQUENCE [LARGE SCALE GENOMIC DNA]</scope>
    <source>
        <strain evidence="1 2">ALL</strain>
    </source>
</reference>
<accession>A0A4U8UMC8</accession>
<protein>
    <submittedName>
        <fullName evidence="1">Uncharacterized protein</fullName>
    </submittedName>
</protein>
<name>A0A4U8UMC8_STECR</name>
<dbReference type="InterPro" id="IPR035291">
    <property type="entry name" value="DUF5354"/>
</dbReference>